<feature type="transmembrane region" description="Helical" evidence="1">
    <location>
        <begin position="136"/>
        <end position="157"/>
    </location>
</feature>
<dbReference type="EMBL" id="JBIRYL010000011">
    <property type="protein sequence ID" value="MFI2233109.1"/>
    <property type="molecule type" value="Genomic_DNA"/>
</dbReference>
<keyword evidence="1" id="KW-1133">Transmembrane helix</keyword>
<protein>
    <submittedName>
        <fullName evidence="2">Uncharacterized protein</fullName>
    </submittedName>
</protein>
<sequence>MSGRQKVLFETELDPDRVLLLTTAPLNLKLAESLPDVCSEHGRPAVKSRSFTVNSVGQPGSEIPTMRAFLGSIRPPWKPRENYGVQACLRFECPACEFCMDEVRRFRRIALLMLLIVVVTIGALVAAVLFRVEQLYVPLGFAAVPGCFPIAIAVGLVSWMRSDYFADVWLTDSTEQLIVSAHPDFVTAVDRLRAESRDR</sequence>
<keyword evidence="1" id="KW-0472">Membrane</keyword>
<feature type="transmembrane region" description="Helical" evidence="1">
    <location>
        <begin position="109"/>
        <end position="130"/>
    </location>
</feature>
<evidence type="ECO:0000313" key="2">
    <source>
        <dbReference type="EMBL" id="MFI2233109.1"/>
    </source>
</evidence>
<evidence type="ECO:0000313" key="3">
    <source>
        <dbReference type="Proteomes" id="UP001611494"/>
    </source>
</evidence>
<accession>A0ABW7W2S7</accession>
<reference evidence="2 3" key="1">
    <citation type="submission" date="2024-10" db="EMBL/GenBank/DDBJ databases">
        <title>The Natural Products Discovery Center: Release of the First 8490 Sequenced Strains for Exploring Actinobacteria Biosynthetic Diversity.</title>
        <authorList>
            <person name="Kalkreuter E."/>
            <person name="Kautsar S.A."/>
            <person name="Yang D."/>
            <person name="Bader C.D."/>
            <person name="Teijaro C.N."/>
            <person name="Fluegel L."/>
            <person name="Davis C.M."/>
            <person name="Simpson J.R."/>
            <person name="Lauterbach L."/>
            <person name="Steele A.D."/>
            <person name="Gui C."/>
            <person name="Meng S."/>
            <person name="Li G."/>
            <person name="Viehrig K."/>
            <person name="Ye F."/>
            <person name="Su P."/>
            <person name="Kiefer A.F."/>
            <person name="Nichols A."/>
            <person name="Cepeda A.J."/>
            <person name="Yan W."/>
            <person name="Fan B."/>
            <person name="Jiang Y."/>
            <person name="Adhikari A."/>
            <person name="Zheng C.-J."/>
            <person name="Schuster L."/>
            <person name="Cowan T.M."/>
            <person name="Smanski M.J."/>
            <person name="Chevrette M.G."/>
            <person name="De Carvalho L.P.S."/>
            <person name="Shen B."/>
        </authorList>
    </citation>
    <scope>NUCLEOTIDE SEQUENCE [LARGE SCALE GENOMIC DNA]</scope>
    <source>
        <strain evidence="2 3">NPDC019377</strain>
    </source>
</reference>
<dbReference type="RefSeq" id="WP_397065107.1">
    <property type="nucleotide sequence ID" value="NZ_JBIRYL010000011.1"/>
</dbReference>
<proteinExistence type="predicted"/>
<keyword evidence="3" id="KW-1185">Reference proteome</keyword>
<evidence type="ECO:0000256" key="1">
    <source>
        <dbReference type="SAM" id="Phobius"/>
    </source>
</evidence>
<name>A0ABW7W2S7_9NOCA</name>
<organism evidence="2 3">
    <name type="scientific">Nocardia testacea</name>
    <dbReference type="NCBI Taxonomy" id="248551"/>
    <lineage>
        <taxon>Bacteria</taxon>
        <taxon>Bacillati</taxon>
        <taxon>Actinomycetota</taxon>
        <taxon>Actinomycetes</taxon>
        <taxon>Mycobacteriales</taxon>
        <taxon>Nocardiaceae</taxon>
        <taxon>Nocardia</taxon>
    </lineage>
</organism>
<gene>
    <name evidence="2" type="ORF">ACH49Z_24990</name>
</gene>
<comment type="caution">
    <text evidence="2">The sequence shown here is derived from an EMBL/GenBank/DDBJ whole genome shotgun (WGS) entry which is preliminary data.</text>
</comment>
<keyword evidence="1" id="KW-0812">Transmembrane</keyword>
<dbReference type="Proteomes" id="UP001611494">
    <property type="component" value="Unassembled WGS sequence"/>
</dbReference>